<dbReference type="Gene3D" id="3.90.70.10">
    <property type="entry name" value="Cysteine proteinases"/>
    <property type="match status" value="1"/>
</dbReference>
<feature type="domain" description="DUF4872" evidence="2">
    <location>
        <begin position="154"/>
        <end position="322"/>
    </location>
</feature>
<dbReference type="Proteomes" id="UP000177701">
    <property type="component" value="Unassembled WGS sequence"/>
</dbReference>
<dbReference type="EMBL" id="MEYH01000051">
    <property type="protein sequence ID" value="OGD15638.1"/>
    <property type="molecule type" value="Genomic_DNA"/>
</dbReference>
<name>A0A1F5ABA9_9BACT</name>
<evidence type="ECO:0000259" key="1">
    <source>
        <dbReference type="Pfam" id="PF14399"/>
    </source>
</evidence>
<dbReference type="Pfam" id="PF14399">
    <property type="entry name" value="BtrH_N"/>
    <property type="match status" value="1"/>
</dbReference>
<feature type="domain" description="Butirosin biosynthesis protein H N-terminal" evidence="1">
    <location>
        <begin position="13"/>
        <end position="141"/>
    </location>
</feature>
<dbReference type="InterPro" id="IPR032369">
    <property type="entry name" value="DUF4872"/>
</dbReference>
<accession>A0A1F5ABA9</accession>
<sequence>MIIKNFKPFEGQHCETTATGSLLLHQGINLSEPMFFGLGEGLNFIIWNMKTMDFPFIGGRIRTDLLTQNITRHLNLKLNVWETSSPKKAWENVKGNIDSGIPVGIKLDCYHLDYFTNKIHFAGHYAAMYGYDENNAYLADTMQQGGLVKTSLKNFELARNEKGPMSSKNLSYTIEAVNKKYDLKKEIMQAIGNNAKNYLNPPIENISYKGILKTSKEIIKWFKRSKNVEGDFKTTAMLMEKAGTGGALFRNLYRDFLKESYQLLKVEKIKEAYEMFVDIARLWRAVSKLFIKAGNEKDIQYINKASEILVELADKEKKAMNILLSVCQEVVF</sequence>
<comment type="caution">
    <text evidence="3">The sequence shown here is derived from an EMBL/GenBank/DDBJ whole genome shotgun (WGS) entry which is preliminary data.</text>
</comment>
<dbReference type="InterPro" id="IPR026935">
    <property type="entry name" value="BtrH_N"/>
</dbReference>
<proteinExistence type="predicted"/>
<dbReference type="Pfam" id="PF16169">
    <property type="entry name" value="DUF4872"/>
    <property type="match status" value="1"/>
</dbReference>
<gene>
    <name evidence="3" type="ORF">A2V47_07045</name>
</gene>
<dbReference type="STRING" id="1797291.A2V47_07045"/>
<reference evidence="3 4" key="1">
    <citation type="journal article" date="2016" name="Nat. Commun.">
        <title>Thousands of microbial genomes shed light on interconnected biogeochemical processes in an aquifer system.</title>
        <authorList>
            <person name="Anantharaman K."/>
            <person name="Brown C.T."/>
            <person name="Hug L.A."/>
            <person name="Sharon I."/>
            <person name="Castelle C.J."/>
            <person name="Probst A.J."/>
            <person name="Thomas B.C."/>
            <person name="Singh A."/>
            <person name="Wilkins M.J."/>
            <person name="Karaoz U."/>
            <person name="Brodie E.L."/>
            <person name="Williams K.H."/>
            <person name="Hubbard S.S."/>
            <person name="Banfield J.F."/>
        </authorList>
    </citation>
    <scope>NUCLEOTIDE SEQUENCE [LARGE SCALE GENOMIC DNA]</scope>
</reference>
<dbReference type="AlphaFoldDB" id="A0A1F5ABA9"/>
<evidence type="ECO:0000259" key="2">
    <source>
        <dbReference type="Pfam" id="PF16169"/>
    </source>
</evidence>
<protein>
    <submittedName>
        <fullName evidence="3">Lantibiotic ABC transporter</fullName>
    </submittedName>
</protein>
<evidence type="ECO:0000313" key="4">
    <source>
        <dbReference type="Proteomes" id="UP000177701"/>
    </source>
</evidence>
<organism evidence="3 4">
    <name type="scientific">Candidatus Sediminicultor quintus</name>
    <dbReference type="NCBI Taxonomy" id="1797291"/>
    <lineage>
        <taxon>Bacteria</taxon>
        <taxon>Pseudomonadati</taxon>
        <taxon>Atribacterota</taxon>
        <taxon>Candidatus Phoenicimicrobiia</taxon>
        <taxon>Candidatus Pheonicimicrobiales</taxon>
        <taxon>Candidatus Phoenicimicrobiaceae</taxon>
        <taxon>Candidatus Sediminicultor</taxon>
    </lineage>
</organism>
<evidence type="ECO:0000313" key="3">
    <source>
        <dbReference type="EMBL" id="OGD15638.1"/>
    </source>
</evidence>